<protein>
    <submittedName>
        <fullName evidence="2">Uncharacterized protein</fullName>
    </submittedName>
</protein>
<keyword evidence="3" id="KW-1185">Reference proteome</keyword>
<name>A0A1Y2CNL0_9FUNG</name>
<evidence type="ECO:0000313" key="3">
    <source>
        <dbReference type="Proteomes" id="UP000193642"/>
    </source>
</evidence>
<dbReference type="EMBL" id="MCGO01000011">
    <property type="protein sequence ID" value="ORY48620.1"/>
    <property type="molecule type" value="Genomic_DNA"/>
</dbReference>
<feature type="non-terminal residue" evidence="2">
    <location>
        <position position="162"/>
    </location>
</feature>
<organism evidence="2 3">
    <name type="scientific">Rhizoclosmatium globosum</name>
    <dbReference type="NCBI Taxonomy" id="329046"/>
    <lineage>
        <taxon>Eukaryota</taxon>
        <taxon>Fungi</taxon>
        <taxon>Fungi incertae sedis</taxon>
        <taxon>Chytridiomycota</taxon>
        <taxon>Chytridiomycota incertae sedis</taxon>
        <taxon>Chytridiomycetes</taxon>
        <taxon>Chytridiales</taxon>
        <taxon>Chytriomycetaceae</taxon>
        <taxon>Rhizoclosmatium</taxon>
    </lineage>
</organism>
<feature type="region of interest" description="Disordered" evidence="1">
    <location>
        <begin position="1"/>
        <end position="33"/>
    </location>
</feature>
<dbReference type="Proteomes" id="UP000193642">
    <property type="component" value="Unassembled WGS sequence"/>
</dbReference>
<feature type="compositionally biased region" description="Gly residues" evidence="1">
    <location>
        <begin position="1"/>
        <end position="11"/>
    </location>
</feature>
<dbReference type="AlphaFoldDB" id="A0A1Y2CNL0"/>
<sequence>SQEHGTNGGSSGSVSQGLRSGLGGWDNTRSRQSSNHRGNWLVVWSSTGSSSLLHGVNTGWGTETGNLVLGEGWNSWSLGNNGQQVNLAVSEDLGQNGFLSGTSVREAGWDSSNGGLSRDSGNEGGKSKNGLHFVLCLENWLVVFGGDFSNFVGRFIESNLGL</sequence>
<gene>
    <name evidence="2" type="ORF">BCR33DRAFT_803963</name>
</gene>
<reference evidence="2 3" key="1">
    <citation type="submission" date="2016-07" db="EMBL/GenBank/DDBJ databases">
        <title>Pervasive Adenine N6-methylation of Active Genes in Fungi.</title>
        <authorList>
            <consortium name="DOE Joint Genome Institute"/>
            <person name="Mondo S.J."/>
            <person name="Dannebaum R.O."/>
            <person name="Kuo R.C."/>
            <person name="Labutti K."/>
            <person name="Haridas S."/>
            <person name="Kuo A."/>
            <person name="Salamov A."/>
            <person name="Ahrendt S.R."/>
            <person name="Lipzen A."/>
            <person name="Sullivan W."/>
            <person name="Andreopoulos W.B."/>
            <person name="Clum A."/>
            <person name="Lindquist E."/>
            <person name="Daum C."/>
            <person name="Ramamoorthy G.K."/>
            <person name="Gryganskyi A."/>
            <person name="Culley D."/>
            <person name="Magnuson J.K."/>
            <person name="James T.Y."/>
            <person name="O'Malley M.A."/>
            <person name="Stajich J.E."/>
            <person name="Spatafora J.W."/>
            <person name="Visel A."/>
            <person name="Grigoriev I.V."/>
        </authorList>
    </citation>
    <scope>NUCLEOTIDE SEQUENCE [LARGE SCALE GENOMIC DNA]</scope>
    <source>
        <strain evidence="2 3">JEL800</strain>
    </source>
</reference>
<proteinExistence type="predicted"/>
<evidence type="ECO:0000313" key="2">
    <source>
        <dbReference type="EMBL" id="ORY48620.1"/>
    </source>
</evidence>
<accession>A0A1Y2CNL0</accession>
<evidence type="ECO:0000256" key="1">
    <source>
        <dbReference type="SAM" id="MobiDB-lite"/>
    </source>
</evidence>
<feature type="non-terminal residue" evidence="2">
    <location>
        <position position="1"/>
    </location>
</feature>
<comment type="caution">
    <text evidence="2">The sequence shown here is derived from an EMBL/GenBank/DDBJ whole genome shotgun (WGS) entry which is preliminary data.</text>
</comment>